<name>A0A9X0B5D1_9EURO</name>
<feature type="compositionally biased region" description="Basic and acidic residues" evidence="1">
    <location>
        <begin position="7"/>
        <end position="16"/>
    </location>
</feature>
<dbReference type="RefSeq" id="XP_056486541.1">
    <property type="nucleotide sequence ID" value="XM_056635921.1"/>
</dbReference>
<keyword evidence="3" id="KW-1185">Reference proteome</keyword>
<reference evidence="2" key="2">
    <citation type="journal article" date="2023" name="IMA Fungus">
        <title>Comparative genomic study of the Penicillium genus elucidates a diverse pangenome and 15 lateral gene transfer events.</title>
        <authorList>
            <person name="Petersen C."/>
            <person name="Sorensen T."/>
            <person name="Nielsen M.R."/>
            <person name="Sondergaard T.E."/>
            <person name="Sorensen J.L."/>
            <person name="Fitzpatrick D.A."/>
            <person name="Frisvad J.C."/>
            <person name="Nielsen K.L."/>
        </authorList>
    </citation>
    <scope>NUCLEOTIDE SEQUENCE</scope>
    <source>
        <strain evidence="2">IBT 29677</strain>
    </source>
</reference>
<evidence type="ECO:0000256" key="1">
    <source>
        <dbReference type="SAM" id="MobiDB-lite"/>
    </source>
</evidence>
<dbReference type="AlphaFoldDB" id="A0A9X0B5D1"/>
<accession>A0A9X0B5D1</accession>
<proteinExistence type="predicted"/>
<gene>
    <name evidence="2" type="ORF">N7509_011284</name>
</gene>
<dbReference type="Proteomes" id="UP001147747">
    <property type="component" value="Unassembled WGS sequence"/>
</dbReference>
<evidence type="ECO:0000313" key="2">
    <source>
        <dbReference type="EMBL" id="KAJ5388743.1"/>
    </source>
</evidence>
<sequence>MVSMDPSVKDYNETLRKVNRTSSRPKGPESNPFVPELTIYIQISRSLENAFETFGSSSVQYHAILELLHDCLRDIEEAKKTPVQPTVDPDVLSLAMGFLKIAE</sequence>
<evidence type="ECO:0000313" key="3">
    <source>
        <dbReference type="Proteomes" id="UP001147747"/>
    </source>
</evidence>
<organism evidence="2 3">
    <name type="scientific">Penicillium cosmopolitanum</name>
    <dbReference type="NCBI Taxonomy" id="1131564"/>
    <lineage>
        <taxon>Eukaryota</taxon>
        <taxon>Fungi</taxon>
        <taxon>Dikarya</taxon>
        <taxon>Ascomycota</taxon>
        <taxon>Pezizomycotina</taxon>
        <taxon>Eurotiomycetes</taxon>
        <taxon>Eurotiomycetidae</taxon>
        <taxon>Eurotiales</taxon>
        <taxon>Aspergillaceae</taxon>
        <taxon>Penicillium</taxon>
    </lineage>
</organism>
<comment type="caution">
    <text evidence="2">The sequence shown here is derived from an EMBL/GenBank/DDBJ whole genome shotgun (WGS) entry which is preliminary data.</text>
</comment>
<protein>
    <submittedName>
        <fullName evidence="2">Uncharacterized protein</fullName>
    </submittedName>
</protein>
<dbReference type="EMBL" id="JAPZBU010000009">
    <property type="protein sequence ID" value="KAJ5388743.1"/>
    <property type="molecule type" value="Genomic_DNA"/>
</dbReference>
<feature type="region of interest" description="Disordered" evidence="1">
    <location>
        <begin position="1"/>
        <end position="31"/>
    </location>
</feature>
<dbReference type="OrthoDB" id="4472639at2759"/>
<reference evidence="2" key="1">
    <citation type="submission" date="2022-12" db="EMBL/GenBank/DDBJ databases">
        <authorList>
            <person name="Petersen C."/>
        </authorList>
    </citation>
    <scope>NUCLEOTIDE SEQUENCE</scope>
    <source>
        <strain evidence="2">IBT 29677</strain>
    </source>
</reference>
<dbReference type="GeneID" id="81374901"/>